<reference evidence="1 2" key="1">
    <citation type="submission" date="2021-03" db="EMBL/GenBank/DDBJ databases">
        <title>Thiomicrorhabdus sp.nov.,novel sulfur-oxidizing bacteria isolated from coastal sediment.</title>
        <authorList>
            <person name="Liu X."/>
        </authorList>
    </citation>
    <scope>NUCLEOTIDE SEQUENCE [LARGE SCALE GENOMIC DNA]</scope>
    <source>
        <strain evidence="1 2">6S2-11</strain>
    </source>
</reference>
<proteinExistence type="predicted"/>
<gene>
    <name evidence="1" type="ORF">J3998_12695</name>
</gene>
<dbReference type="Proteomes" id="UP000664835">
    <property type="component" value="Unassembled WGS sequence"/>
</dbReference>
<dbReference type="RefSeq" id="WP_208151040.1">
    <property type="nucleotide sequence ID" value="NZ_JAGETV010000043.1"/>
</dbReference>
<organism evidence="1 2">
    <name type="scientific">Thiomicrorhabdus marina</name>
    <dbReference type="NCBI Taxonomy" id="2818442"/>
    <lineage>
        <taxon>Bacteria</taxon>
        <taxon>Pseudomonadati</taxon>
        <taxon>Pseudomonadota</taxon>
        <taxon>Gammaproteobacteria</taxon>
        <taxon>Thiotrichales</taxon>
        <taxon>Piscirickettsiaceae</taxon>
        <taxon>Thiomicrorhabdus</taxon>
    </lineage>
</organism>
<evidence type="ECO:0000313" key="2">
    <source>
        <dbReference type="Proteomes" id="UP000664835"/>
    </source>
</evidence>
<protein>
    <recommendedName>
        <fullName evidence="3">DUF4388 domain-containing protein</fullName>
    </recommendedName>
</protein>
<comment type="caution">
    <text evidence="1">The sequence shown here is derived from an EMBL/GenBank/DDBJ whole genome shotgun (WGS) entry which is preliminary data.</text>
</comment>
<evidence type="ECO:0008006" key="3">
    <source>
        <dbReference type="Google" id="ProtNLM"/>
    </source>
</evidence>
<accession>A0ABS3Q7U2</accession>
<name>A0ABS3Q7U2_9GAMM</name>
<dbReference type="EMBL" id="JAGETV010000043">
    <property type="protein sequence ID" value="MBO1928429.1"/>
    <property type="molecule type" value="Genomic_DNA"/>
</dbReference>
<evidence type="ECO:0000313" key="1">
    <source>
        <dbReference type="EMBL" id="MBO1928429.1"/>
    </source>
</evidence>
<sequence>MEYTTNLLHEYKTVDDLIGMSGKHPSDILLAAILSGTPVYFVNRSHKVLTYVPMEYNSIKFFSLKMLKKILRMGLVTESIDKGQLLEIKVTRFLDYLLKGILNERELFFIRSDGGYYLEGKIAVFSPKLGFWSSNFVLNKFNDITLNHAYIKVTDLPQLGEQLNSLSKSEDTQEEGKLNKQQQRELVFVRWLQGQNEEAVPLMKKEDVWSELQKLDHALFSVEPKNFFRDQKIVTFKSGRKPN</sequence>
<keyword evidence="2" id="KW-1185">Reference proteome</keyword>